<keyword evidence="3" id="KW-1185">Reference proteome</keyword>
<feature type="domain" description="GCN5-related N-acetyltransferase Rv2170-like" evidence="1">
    <location>
        <begin position="22"/>
        <end position="80"/>
    </location>
</feature>
<name>A0A8J5NAZ1_HOMAM</name>
<dbReference type="EMBL" id="JAHLQT010003766">
    <property type="protein sequence ID" value="KAG7176199.1"/>
    <property type="molecule type" value="Genomic_DNA"/>
</dbReference>
<evidence type="ECO:0000313" key="2">
    <source>
        <dbReference type="EMBL" id="KAG7176199.1"/>
    </source>
</evidence>
<dbReference type="GO" id="GO:0016747">
    <property type="term" value="F:acyltransferase activity, transferring groups other than amino-acyl groups"/>
    <property type="evidence" value="ECO:0007669"/>
    <property type="project" value="InterPro"/>
</dbReference>
<proteinExistence type="predicted"/>
<dbReference type="Gene3D" id="3.40.630.30">
    <property type="match status" value="1"/>
</dbReference>
<accession>A0A8J5NAZ1</accession>
<protein>
    <submittedName>
        <fullName evidence="2">Putative FR47-like protein domain-containing protein 5</fullName>
    </submittedName>
</protein>
<dbReference type="CDD" id="cd04301">
    <property type="entry name" value="NAT_SF"/>
    <property type="match status" value="1"/>
</dbReference>
<dbReference type="InterPro" id="IPR016181">
    <property type="entry name" value="Acyl_CoA_acyltransferase"/>
</dbReference>
<reference evidence="2" key="1">
    <citation type="journal article" date="2021" name="Sci. Adv.">
        <title>The American lobster genome reveals insights on longevity, neural, and immune adaptations.</title>
        <authorList>
            <person name="Polinski J.M."/>
            <person name="Zimin A.V."/>
            <person name="Clark K.F."/>
            <person name="Kohn A.B."/>
            <person name="Sadowski N."/>
            <person name="Timp W."/>
            <person name="Ptitsyn A."/>
            <person name="Khanna P."/>
            <person name="Romanova D.Y."/>
            <person name="Williams P."/>
            <person name="Greenwood S.J."/>
            <person name="Moroz L.L."/>
            <person name="Walt D.R."/>
            <person name="Bodnar A.G."/>
        </authorList>
    </citation>
    <scope>NUCLEOTIDE SEQUENCE</scope>
    <source>
        <strain evidence="2">GMGI-L3</strain>
    </source>
</reference>
<sequence length="123" mass="13658">MYQLLARFSPHGKEIQELGISPILELFAVCVHKDYGGRGIAAMIIKKTVELGDEQGCRLAVVQIANSLSEKIYNRLNFQTFKVLDLDTVADEFDLDTSIIPGETILSLMVKNLPSKTSNPHPQ</sequence>
<organism evidence="2 3">
    <name type="scientific">Homarus americanus</name>
    <name type="common">American lobster</name>
    <dbReference type="NCBI Taxonomy" id="6706"/>
    <lineage>
        <taxon>Eukaryota</taxon>
        <taxon>Metazoa</taxon>
        <taxon>Ecdysozoa</taxon>
        <taxon>Arthropoda</taxon>
        <taxon>Crustacea</taxon>
        <taxon>Multicrustacea</taxon>
        <taxon>Malacostraca</taxon>
        <taxon>Eumalacostraca</taxon>
        <taxon>Eucarida</taxon>
        <taxon>Decapoda</taxon>
        <taxon>Pleocyemata</taxon>
        <taxon>Astacidea</taxon>
        <taxon>Nephropoidea</taxon>
        <taxon>Nephropidae</taxon>
        <taxon>Homarus</taxon>
    </lineage>
</organism>
<dbReference type="InterPro" id="IPR013653">
    <property type="entry name" value="GCN5-like_dom"/>
</dbReference>
<gene>
    <name evidence="2" type="ORF">Hamer_G031323</name>
</gene>
<dbReference type="Proteomes" id="UP000747542">
    <property type="component" value="Unassembled WGS sequence"/>
</dbReference>
<dbReference type="SUPFAM" id="SSF55729">
    <property type="entry name" value="Acyl-CoA N-acyltransferases (Nat)"/>
    <property type="match status" value="1"/>
</dbReference>
<dbReference type="AlphaFoldDB" id="A0A8J5NAZ1"/>
<dbReference type="Pfam" id="PF08445">
    <property type="entry name" value="FR47"/>
    <property type="match status" value="1"/>
</dbReference>
<comment type="caution">
    <text evidence="2">The sequence shown here is derived from an EMBL/GenBank/DDBJ whole genome shotgun (WGS) entry which is preliminary data.</text>
</comment>
<evidence type="ECO:0000313" key="3">
    <source>
        <dbReference type="Proteomes" id="UP000747542"/>
    </source>
</evidence>
<evidence type="ECO:0000259" key="1">
    <source>
        <dbReference type="Pfam" id="PF08445"/>
    </source>
</evidence>